<dbReference type="InterPro" id="IPR006094">
    <property type="entry name" value="Oxid_FAD_bind_N"/>
</dbReference>
<accession>A0A1G2R2I6</accession>
<comment type="caution">
    <text evidence="18">The sequence shown here is derived from an EMBL/GenBank/DDBJ whole genome shotgun (WGS) entry which is preliminary data.</text>
</comment>
<name>A0A1G2R2I6_9BACT</name>
<comment type="cofactor">
    <cofactor evidence="1 16">
        <name>FAD</name>
        <dbReference type="ChEBI" id="CHEBI:57692"/>
    </cofactor>
</comment>
<dbReference type="Pfam" id="PF01565">
    <property type="entry name" value="FAD_binding_4"/>
    <property type="match status" value="1"/>
</dbReference>
<dbReference type="EMBL" id="MHTX01000048">
    <property type="protein sequence ID" value="OHA66927.1"/>
    <property type="molecule type" value="Genomic_DNA"/>
</dbReference>
<feature type="active site" evidence="16">
    <location>
        <position position="173"/>
    </location>
</feature>
<dbReference type="GO" id="GO:0008360">
    <property type="term" value="P:regulation of cell shape"/>
    <property type="evidence" value="ECO:0007669"/>
    <property type="project" value="UniProtKB-KW"/>
</dbReference>
<dbReference type="InterPro" id="IPR003170">
    <property type="entry name" value="MurB"/>
</dbReference>
<dbReference type="AlphaFoldDB" id="A0A1G2R2I6"/>
<dbReference type="InterPro" id="IPR011601">
    <property type="entry name" value="MurB_C"/>
</dbReference>
<keyword evidence="11 16" id="KW-0573">Peptidoglycan synthesis</keyword>
<dbReference type="PANTHER" id="PTHR21071">
    <property type="entry name" value="UDP-N-ACETYLENOLPYRUVOYLGLUCOSAMINE REDUCTASE"/>
    <property type="match status" value="1"/>
</dbReference>
<dbReference type="Gene3D" id="3.90.78.10">
    <property type="entry name" value="UDP-N-acetylenolpyruvoylglucosamine reductase, C-terminal domain"/>
    <property type="match status" value="1"/>
</dbReference>
<evidence type="ECO:0000256" key="1">
    <source>
        <dbReference type="ARBA" id="ARBA00001974"/>
    </source>
</evidence>
<dbReference type="Gene3D" id="3.30.465.10">
    <property type="match status" value="1"/>
</dbReference>
<evidence type="ECO:0000256" key="12">
    <source>
        <dbReference type="ARBA" id="ARBA00023002"/>
    </source>
</evidence>
<keyword evidence="9 16" id="KW-0521">NADP</keyword>
<dbReference type="InterPro" id="IPR016166">
    <property type="entry name" value="FAD-bd_PCMH"/>
</dbReference>
<evidence type="ECO:0000256" key="9">
    <source>
        <dbReference type="ARBA" id="ARBA00022857"/>
    </source>
</evidence>
<evidence type="ECO:0000313" key="18">
    <source>
        <dbReference type="EMBL" id="OHA66927.1"/>
    </source>
</evidence>
<evidence type="ECO:0000256" key="16">
    <source>
        <dbReference type="HAMAP-Rule" id="MF_00037"/>
    </source>
</evidence>
<dbReference type="GO" id="GO:0051301">
    <property type="term" value="P:cell division"/>
    <property type="evidence" value="ECO:0007669"/>
    <property type="project" value="UniProtKB-KW"/>
</dbReference>
<evidence type="ECO:0000256" key="6">
    <source>
        <dbReference type="ARBA" id="ARBA00022618"/>
    </source>
</evidence>
<evidence type="ECO:0000256" key="5">
    <source>
        <dbReference type="ARBA" id="ARBA00022490"/>
    </source>
</evidence>
<evidence type="ECO:0000256" key="13">
    <source>
        <dbReference type="ARBA" id="ARBA00023306"/>
    </source>
</evidence>
<dbReference type="GO" id="GO:0005829">
    <property type="term" value="C:cytosol"/>
    <property type="evidence" value="ECO:0007669"/>
    <property type="project" value="TreeGrafter"/>
</dbReference>
<keyword evidence="7 16" id="KW-0285">Flavoprotein</keyword>
<dbReference type="PANTHER" id="PTHR21071:SF4">
    <property type="entry name" value="UDP-N-ACETYLENOLPYRUVOYLGLUCOSAMINE REDUCTASE"/>
    <property type="match status" value="1"/>
</dbReference>
<sequence>MNKKISRGRLAKILPGLKTNVSLAQHTTFRIGGPAKYFFAAKTTSDVIKAIRTAKKLKLPFFVLGQGSNLLVSDKGFNGLVVKIQNSKFKIQNSRLYAEAGISFSVLVYETGKRGLAGLEWAGGLPGTLGGAVRGNAGAFGGETKDAIASVKALDKNCRVINLNRGQCRFSYRSSIFKKRGWIILSVTMALQQGDKKKIQAIAREHMQQRRQRSPLEYPNAGSIFKNCDLRRAPKQTQKIFQEVIKTDPFPVIPAAAIIAAAGLKELRMGQAQISEKHPNFIINLGVVGAKDVTRLISLVKKRVKEKFGITLQEEIQRVGF</sequence>
<dbReference type="GO" id="GO:0071949">
    <property type="term" value="F:FAD binding"/>
    <property type="evidence" value="ECO:0007669"/>
    <property type="project" value="InterPro"/>
</dbReference>
<evidence type="ECO:0000256" key="10">
    <source>
        <dbReference type="ARBA" id="ARBA00022960"/>
    </source>
</evidence>
<comment type="pathway">
    <text evidence="4 16">Cell wall biogenesis; peptidoglycan biosynthesis.</text>
</comment>
<evidence type="ECO:0000259" key="17">
    <source>
        <dbReference type="PROSITE" id="PS51387"/>
    </source>
</evidence>
<protein>
    <recommendedName>
        <fullName evidence="16">UDP-N-acetylenolpyruvoylglucosamine reductase</fullName>
        <ecNumber evidence="16">1.3.1.98</ecNumber>
    </recommendedName>
    <alternativeName>
        <fullName evidence="16">UDP-N-acetylmuramate dehydrogenase</fullName>
    </alternativeName>
</protein>
<feature type="active site" evidence="16">
    <location>
        <position position="315"/>
    </location>
</feature>
<dbReference type="InterPro" id="IPR036318">
    <property type="entry name" value="FAD-bd_PCMH-like_sf"/>
</dbReference>
<evidence type="ECO:0000256" key="3">
    <source>
        <dbReference type="ARBA" id="ARBA00004496"/>
    </source>
</evidence>
<keyword evidence="10 16" id="KW-0133">Cell shape</keyword>
<comment type="catalytic activity">
    <reaction evidence="15 16">
        <text>UDP-N-acetyl-alpha-D-muramate + NADP(+) = UDP-N-acetyl-3-O-(1-carboxyvinyl)-alpha-D-glucosamine + NADPH + H(+)</text>
        <dbReference type="Rhea" id="RHEA:12248"/>
        <dbReference type="ChEBI" id="CHEBI:15378"/>
        <dbReference type="ChEBI" id="CHEBI:57783"/>
        <dbReference type="ChEBI" id="CHEBI:58349"/>
        <dbReference type="ChEBI" id="CHEBI:68483"/>
        <dbReference type="ChEBI" id="CHEBI:70757"/>
        <dbReference type="EC" id="1.3.1.98"/>
    </reaction>
</comment>
<dbReference type="Proteomes" id="UP000179258">
    <property type="component" value="Unassembled WGS sequence"/>
</dbReference>
<evidence type="ECO:0000256" key="2">
    <source>
        <dbReference type="ARBA" id="ARBA00003921"/>
    </source>
</evidence>
<dbReference type="EC" id="1.3.1.98" evidence="16"/>
<dbReference type="InterPro" id="IPR016167">
    <property type="entry name" value="FAD-bd_PCMH_sub1"/>
</dbReference>
<evidence type="ECO:0000256" key="4">
    <source>
        <dbReference type="ARBA" id="ARBA00004752"/>
    </source>
</evidence>
<evidence type="ECO:0000256" key="7">
    <source>
        <dbReference type="ARBA" id="ARBA00022630"/>
    </source>
</evidence>
<dbReference type="SUPFAM" id="SSF56194">
    <property type="entry name" value="Uridine diphospho-N-Acetylenolpyruvylglucosamine reductase, MurB, C-terminal domain"/>
    <property type="match status" value="1"/>
</dbReference>
<reference evidence="18 19" key="1">
    <citation type="journal article" date="2016" name="Nat. Commun.">
        <title>Thousands of microbial genomes shed light on interconnected biogeochemical processes in an aquifer system.</title>
        <authorList>
            <person name="Anantharaman K."/>
            <person name="Brown C.T."/>
            <person name="Hug L.A."/>
            <person name="Sharon I."/>
            <person name="Castelle C.J."/>
            <person name="Probst A.J."/>
            <person name="Thomas B.C."/>
            <person name="Singh A."/>
            <person name="Wilkins M.J."/>
            <person name="Karaoz U."/>
            <person name="Brodie E.L."/>
            <person name="Williams K.H."/>
            <person name="Hubbard S.S."/>
            <person name="Banfield J.F."/>
        </authorList>
    </citation>
    <scope>NUCLEOTIDE SEQUENCE [LARGE SCALE GENOMIC DNA]</scope>
</reference>
<dbReference type="PROSITE" id="PS51387">
    <property type="entry name" value="FAD_PCMH"/>
    <property type="match status" value="1"/>
</dbReference>
<keyword evidence="5 16" id="KW-0963">Cytoplasm</keyword>
<keyword evidence="6 16" id="KW-0132">Cell division</keyword>
<evidence type="ECO:0000256" key="14">
    <source>
        <dbReference type="ARBA" id="ARBA00023316"/>
    </source>
</evidence>
<keyword evidence="13 16" id="KW-0131">Cell cycle</keyword>
<dbReference type="GO" id="GO:0009252">
    <property type="term" value="P:peptidoglycan biosynthetic process"/>
    <property type="evidence" value="ECO:0007669"/>
    <property type="project" value="UniProtKB-UniRule"/>
</dbReference>
<keyword evidence="8 16" id="KW-0274">FAD</keyword>
<comment type="function">
    <text evidence="2 16">Cell wall formation.</text>
</comment>
<dbReference type="HAMAP" id="MF_00037">
    <property type="entry name" value="MurB"/>
    <property type="match status" value="1"/>
</dbReference>
<dbReference type="Gene3D" id="3.30.43.10">
    <property type="entry name" value="Uridine Diphospho-n-acetylenolpyruvylglucosamine Reductase, domain 2"/>
    <property type="match status" value="1"/>
</dbReference>
<feature type="active site" description="Proton donor" evidence="16">
    <location>
        <position position="223"/>
    </location>
</feature>
<dbReference type="SUPFAM" id="SSF56176">
    <property type="entry name" value="FAD-binding/transporter-associated domain-like"/>
    <property type="match status" value="1"/>
</dbReference>
<dbReference type="NCBIfam" id="TIGR00179">
    <property type="entry name" value="murB"/>
    <property type="match status" value="1"/>
</dbReference>
<keyword evidence="14 16" id="KW-0961">Cell wall biogenesis/degradation</keyword>
<feature type="domain" description="FAD-binding PCMH-type" evidence="17">
    <location>
        <begin position="30"/>
        <end position="194"/>
    </location>
</feature>
<gene>
    <name evidence="16" type="primary">murB</name>
    <name evidence="18" type="ORF">A3D59_01715</name>
</gene>
<comment type="subcellular location">
    <subcellularLocation>
        <location evidence="3 16">Cytoplasm</location>
    </subcellularLocation>
</comment>
<proteinExistence type="inferred from homology"/>
<dbReference type="GO" id="GO:0071555">
    <property type="term" value="P:cell wall organization"/>
    <property type="evidence" value="ECO:0007669"/>
    <property type="project" value="UniProtKB-KW"/>
</dbReference>
<dbReference type="GO" id="GO:0008762">
    <property type="term" value="F:UDP-N-acetylmuramate dehydrogenase activity"/>
    <property type="evidence" value="ECO:0007669"/>
    <property type="project" value="UniProtKB-UniRule"/>
</dbReference>
<organism evidence="18 19">
    <name type="scientific">Candidatus Wildermuthbacteria bacterium RIFCSPHIGHO2_02_FULL_47_17</name>
    <dbReference type="NCBI Taxonomy" id="1802452"/>
    <lineage>
        <taxon>Bacteria</taxon>
        <taxon>Candidatus Wildermuthiibacteriota</taxon>
    </lineage>
</organism>
<evidence type="ECO:0000256" key="11">
    <source>
        <dbReference type="ARBA" id="ARBA00022984"/>
    </source>
</evidence>
<evidence type="ECO:0000313" key="19">
    <source>
        <dbReference type="Proteomes" id="UP000179258"/>
    </source>
</evidence>
<comment type="similarity">
    <text evidence="16">Belongs to the MurB family.</text>
</comment>
<dbReference type="InterPro" id="IPR036635">
    <property type="entry name" value="MurB_C_sf"/>
</dbReference>
<evidence type="ECO:0000256" key="8">
    <source>
        <dbReference type="ARBA" id="ARBA00022827"/>
    </source>
</evidence>
<evidence type="ECO:0000256" key="15">
    <source>
        <dbReference type="ARBA" id="ARBA00048914"/>
    </source>
</evidence>
<dbReference type="UniPathway" id="UPA00219"/>
<dbReference type="InterPro" id="IPR016169">
    <property type="entry name" value="FAD-bd_PCMH_sub2"/>
</dbReference>
<dbReference type="Pfam" id="PF02873">
    <property type="entry name" value="MurB_C"/>
    <property type="match status" value="1"/>
</dbReference>
<keyword evidence="12 16" id="KW-0560">Oxidoreductase</keyword>
<dbReference type="NCBIfam" id="NF010480">
    <property type="entry name" value="PRK13905.1"/>
    <property type="match status" value="1"/>
</dbReference>